<keyword evidence="2" id="KW-1185">Reference proteome</keyword>
<gene>
    <name evidence="1" type="ORF">PGT21_013876</name>
</gene>
<dbReference type="AlphaFoldDB" id="A0A5B0PRU9"/>
<name>A0A5B0PRU9_PUCGR</name>
<accession>A0A5B0PRU9</accession>
<evidence type="ECO:0000313" key="1">
    <source>
        <dbReference type="EMBL" id="KAA1103308.1"/>
    </source>
</evidence>
<evidence type="ECO:0000313" key="2">
    <source>
        <dbReference type="Proteomes" id="UP000324748"/>
    </source>
</evidence>
<reference evidence="1 2" key="1">
    <citation type="submission" date="2019-05" db="EMBL/GenBank/DDBJ databases">
        <title>Emergence of the Ug99 lineage of the wheat stem rust pathogen through somatic hybridization.</title>
        <authorList>
            <person name="Li F."/>
            <person name="Upadhyaya N.M."/>
            <person name="Sperschneider J."/>
            <person name="Matny O."/>
            <person name="Nguyen-Phuc H."/>
            <person name="Mago R."/>
            <person name="Raley C."/>
            <person name="Miller M.E."/>
            <person name="Silverstein K.A.T."/>
            <person name="Henningsen E."/>
            <person name="Hirsch C.D."/>
            <person name="Visser B."/>
            <person name="Pretorius Z.A."/>
            <person name="Steffenson B.J."/>
            <person name="Schwessinger B."/>
            <person name="Dodds P.N."/>
            <person name="Figueroa M."/>
        </authorList>
    </citation>
    <scope>NUCLEOTIDE SEQUENCE [LARGE SCALE GENOMIC DNA]</scope>
    <source>
        <strain evidence="1">21-0</strain>
    </source>
</reference>
<dbReference type="EMBL" id="VSWC01000042">
    <property type="protein sequence ID" value="KAA1103308.1"/>
    <property type="molecule type" value="Genomic_DNA"/>
</dbReference>
<protein>
    <submittedName>
        <fullName evidence="1">Uncharacterized protein</fullName>
    </submittedName>
</protein>
<proteinExistence type="predicted"/>
<sequence length="138" mass="15482">MNIPYKVSGGLLVFFNITRLNEAMNWNLLGRQQGIQHSPNTVHDPNFYLPKGVVVKGNKVNWIRTCHTETKILSCYSSPDNIWKVKNETNNPIKFTIQTSGQEYPGSQSTIQPSEEIVTGIPGSSEILLDVHSWGQVI</sequence>
<organism evidence="1 2">
    <name type="scientific">Puccinia graminis f. sp. tritici</name>
    <dbReference type="NCBI Taxonomy" id="56615"/>
    <lineage>
        <taxon>Eukaryota</taxon>
        <taxon>Fungi</taxon>
        <taxon>Dikarya</taxon>
        <taxon>Basidiomycota</taxon>
        <taxon>Pucciniomycotina</taxon>
        <taxon>Pucciniomycetes</taxon>
        <taxon>Pucciniales</taxon>
        <taxon>Pucciniaceae</taxon>
        <taxon>Puccinia</taxon>
    </lineage>
</organism>
<comment type="caution">
    <text evidence="1">The sequence shown here is derived from an EMBL/GenBank/DDBJ whole genome shotgun (WGS) entry which is preliminary data.</text>
</comment>
<dbReference type="Proteomes" id="UP000324748">
    <property type="component" value="Unassembled WGS sequence"/>
</dbReference>